<dbReference type="OrthoDB" id="3027834at2759"/>
<sequence length="56" mass="6502">MDFLIFCPVFPVSCVPHLRRASTKTCNIQGTGNIRYLASGWIWFNYDSETRGHYKC</sequence>
<keyword evidence="2" id="KW-1185">Reference proteome</keyword>
<dbReference type="Proteomes" id="UP000812287">
    <property type="component" value="Unassembled WGS sequence"/>
</dbReference>
<comment type="caution">
    <text evidence="1">The sequence shown here is derived from an EMBL/GenBank/DDBJ whole genome shotgun (WGS) entry which is preliminary data.</text>
</comment>
<dbReference type="EMBL" id="MU250562">
    <property type="protein sequence ID" value="KAG7441246.1"/>
    <property type="molecule type" value="Genomic_DNA"/>
</dbReference>
<evidence type="ECO:0000313" key="1">
    <source>
        <dbReference type="EMBL" id="KAG7441246.1"/>
    </source>
</evidence>
<organism evidence="1 2">
    <name type="scientific">Guyanagaster necrorhizus</name>
    <dbReference type="NCBI Taxonomy" id="856835"/>
    <lineage>
        <taxon>Eukaryota</taxon>
        <taxon>Fungi</taxon>
        <taxon>Dikarya</taxon>
        <taxon>Basidiomycota</taxon>
        <taxon>Agaricomycotina</taxon>
        <taxon>Agaricomycetes</taxon>
        <taxon>Agaricomycetidae</taxon>
        <taxon>Agaricales</taxon>
        <taxon>Marasmiineae</taxon>
        <taxon>Physalacriaceae</taxon>
        <taxon>Guyanagaster</taxon>
    </lineage>
</organism>
<dbReference type="GeneID" id="66106017"/>
<dbReference type="RefSeq" id="XP_043034746.1">
    <property type="nucleotide sequence ID" value="XM_043183720.1"/>
</dbReference>
<name>A0A9P8AN02_9AGAR</name>
<protein>
    <submittedName>
        <fullName evidence="1">Uncharacterized protein</fullName>
    </submittedName>
</protein>
<dbReference type="AlphaFoldDB" id="A0A9P8AN02"/>
<gene>
    <name evidence="1" type="ORF">BT62DRAFT_908782</name>
</gene>
<accession>A0A9P8AN02</accession>
<evidence type="ECO:0000313" key="2">
    <source>
        <dbReference type="Proteomes" id="UP000812287"/>
    </source>
</evidence>
<proteinExistence type="predicted"/>
<reference evidence="1" key="1">
    <citation type="submission" date="2020-11" db="EMBL/GenBank/DDBJ databases">
        <title>Adaptations for nitrogen fixation in a non-lichenized fungal sporocarp promotes dispersal by wood-feeding termites.</title>
        <authorList>
            <consortium name="DOE Joint Genome Institute"/>
            <person name="Koch R.A."/>
            <person name="Yoon G."/>
            <person name="Arayal U."/>
            <person name="Lail K."/>
            <person name="Amirebrahimi M."/>
            <person name="Labutti K."/>
            <person name="Lipzen A."/>
            <person name="Riley R."/>
            <person name="Barry K."/>
            <person name="Henrissat B."/>
            <person name="Grigoriev I.V."/>
            <person name="Herr J.R."/>
            <person name="Aime M.C."/>
        </authorList>
    </citation>
    <scope>NUCLEOTIDE SEQUENCE</scope>
    <source>
        <strain evidence="1">MCA 3950</strain>
    </source>
</reference>